<dbReference type="Gene3D" id="3.80.10.10">
    <property type="entry name" value="Ribonuclease Inhibitor"/>
    <property type="match status" value="1"/>
</dbReference>
<comment type="caution">
    <text evidence="1">The sequence shown here is derived from an EMBL/GenBank/DDBJ whole genome shotgun (WGS) entry which is preliminary data.</text>
</comment>
<evidence type="ECO:0000313" key="2">
    <source>
        <dbReference type="Proteomes" id="UP001628156"/>
    </source>
</evidence>
<evidence type="ECO:0000313" key="1">
    <source>
        <dbReference type="EMBL" id="GAB1224205.1"/>
    </source>
</evidence>
<dbReference type="Proteomes" id="UP001628156">
    <property type="component" value="Unassembled WGS sequence"/>
</dbReference>
<evidence type="ECO:0008006" key="3">
    <source>
        <dbReference type="Google" id="ProtNLM"/>
    </source>
</evidence>
<keyword evidence="2" id="KW-1185">Reference proteome</keyword>
<dbReference type="InterPro" id="IPR032675">
    <property type="entry name" value="LRR_dom_sf"/>
</dbReference>
<sequence length="437" mass="50787">MKLDTSSLLTVFFSLNETDIFQFIQINKKCFSVSQCCLVNPCKLNKKIFHLLNNLQTLSVKTDDLKDIDSLSQKEKERFKSHPFVWRISINSNNLDNKRNIWDIVNLKKIRKLVIACEKVPDIITECLTQMDELTELKLLVEFVPMLLSQIQQLALKKLVIYIYQKTEGINYSLLLNHPTCKNIIVYSIFDKDVIEIKTKFPSLTVVFQSNYLPTSIKLANLIVQRKIYLSIGRIRLDSSELEANDFQELQRLYLPAFNISDCQPLTVLPQTYCLEIDTYFPEMVCQMTCLKKFVFFEKLGYFPNHYDFSHLTQLTSLTLYGNYQRKRKIFIPTSLERLESSCFVDNTNNIILNKKKGLQHLNLKQLSLRECEVIKLGGVVDDLVLINCWTEHILNCVGIKKVYIKECPVKTVIVSSQCQHMSIECDSLQCIKTLQN</sequence>
<name>A0ABQ0DMY4_9EUKA</name>
<gene>
    <name evidence="1" type="ORF">ENUP19_0180G0024</name>
</gene>
<reference evidence="1 2" key="1">
    <citation type="journal article" date="2019" name="PLoS Negl. Trop. Dis.">
        <title>Whole genome sequencing of Entamoeba nuttalli reveals mammalian host-related molecular signatures and a novel octapeptide-repeat surface protein.</title>
        <authorList>
            <person name="Tanaka M."/>
            <person name="Makiuchi T."/>
            <person name="Komiyama T."/>
            <person name="Shiina T."/>
            <person name="Osaki K."/>
            <person name="Tachibana H."/>
        </authorList>
    </citation>
    <scope>NUCLEOTIDE SEQUENCE [LARGE SCALE GENOMIC DNA]</scope>
    <source>
        <strain evidence="1 2">P19-061405</strain>
    </source>
</reference>
<accession>A0ABQ0DMY4</accession>
<dbReference type="SUPFAM" id="SSF52058">
    <property type="entry name" value="L domain-like"/>
    <property type="match status" value="1"/>
</dbReference>
<protein>
    <recommendedName>
        <fullName evidence="3">Leucine-rich repeat containing protein</fullName>
    </recommendedName>
</protein>
<dbReference type="EMBL" id="BAAFRS010000180">
    <property type="protein sequence ID" value="GAB1224205.1"/>
    <property type="molecule type" value="Genomic_DNA"/>
</dbReference>
<organism evidence="1 2">
    <name type="scientific">Entamoeba nuttalli</name>
    <dbReference type="NCBI Taxonomy" id="412467"/>
    <lineage>
        <taxon>Eukaryota</taxon>
        <taxon>Amoebozoa</taxon>
        <taxon>Evosea</taxon>
        <taxon>Archamoebae</taxon>
        <taxon>Mastigamoebida</taxon>
        <taxon>Entamoebidae</taxon>
        <taxon>Entamoeba</taxon>
    </lineage>
</organism>
<proteinExistence type="predicted"/>